<dbReference type="Gene3D" id="3.30.70.1440">
    <property type="entry name" value="Multidrug efflux transporter AcrB pore domain"/>
    <property type="match status" value="1"/>
</dbReference>
<name>A0A518ASE8_9BACT</name>
<dbReference type="GO" id="GO:0005886">
    <property type="term" value="C:plasma membrane"/>
    <property type="evidence" value="ECO:0007669"/>
    <property type="project" value="TreeGrafter"/>
</dbReference>
<dbReference type="PANTHER" id="PTHR32063">
    <property type="match status" value="1"/>
</dbReference>
<dbReference type="SUPFAM" id="SSF82693">
    <property type="entry name" value="Multidrug efflux transporter AcrB pore domain, PN1, PN2, PC1 and PC2 subdomains"/>
    <property type="match status" value="2"/>
</dbReference>
<feature type="region of interest" description="Disordered" evidence="1">
    <location>
        <begin position="1056"/>
        <end position="1084"/>
    </location>
</feature>
<dbReference type="Gene3D" id="1.20.1640.10">
    <property type="entry name" value="Multidrug efflux transporter AcrB transmembrane domain"/>
    <property type="match status" value="2"/>
</dbReference>
<evidence type="ECO:0000313" key="3">
    <source>
        <dbReference type="EMBL" id="QDU57651.1"/>
    </source>
</evidence>
<reference evidence="3 4" key="1">
    <citation type="submission" date="2019-02" db="EMBL/GenBank/DDBJ databases">
        <title>Deep-cultivation of Planctomycetes and their phenomic and genomic characterization uncovers novel biology.</title>
        <authorList>
            <person name="Wiegand S."/>
            <person name="Jogler M."/>
            <person name="Boedeker C."/>
            <person name="Pinto D."/>
            <person name="Vollmers J."/>
            <person name="Rivas-Marin E."/>
            <person name="Kohn T."/>
            <person name="Peeters S.H."/>
            <person name="Heuer A."/>
            <person name="Rast P."/>
            <person name="Oberbeckmann S."/>
            <person name="Bunk B."/>
            <person name="Jeske O."/>
            <person name="Meyerdierks A."/>
            <person name="Storesund J.E."/>
            <person name="Kallscheuer N."/>
            <person name="Luecker S."/>
            <person name="Lage O.M."/>
            <person name="Pohl T."/>
            <person name="Merkel B.J."/>
            <person name="Hornburger P."/>
            <person name="Mueller R.-W."/>
            <person name="Bruemmer F."/>
            <person name="Labrenz M."/>
            <person name="Spormann A.M."/>
            <person name="Op den Camp H."/>
            <person name="Overmann J."/>
            <person name="Amann R."/>
            <person name="Jetten M.S.M."/>
            <person name="Mascher T."/>
            <person name="Medema M.H."/>
            <person name="Devos D.P."/>
            <person name="Kaster A.-K."/>
            <person name="Ovreas L."/>
            <person name="Rohde M."/>
            <person name="Galperin M.Y."/>
            <person name="Jogler C."/>
        </authorList>
    </citation>
    <scope>NUCLEOTIDE SEQUENCE [LARGE SCALE GENOMIC DNA]</scope>
    <source>
        <strain evidence="3 4">Pan181</strain>
    </source>
</reference>
<feature type="transmembrane region" description="Helical" evidence="2">
    <location>
        <begin position="390"/>
        <end position="411"/>
    </location>
</feature>
<evidence type="ECO:0000256" key="1">
    <source>
        <dbReference type="SAM" id="MobiDB-lite"/>
    </source>
</evidence>
<dbReference type="Gene3D" id="3.30.70.1320">
    <property type="entry name" value="Multidrug efflux transporter AcrB pore domain like"/>
    <property type="match status" value="1"/>
</dbReference>
<dbReference type="InterPro" id="IPR001036">
    <property type="entry name" value="Acrflvin-R"/>
</dbReference>
<feature type="transmembrane region" description="Helical" evidence="2">
    <location>
        <begin position="12"/>
        <end position="30"/>
    </location>
</feature>
<organism evidence="3 4">
    <name type="scientific">Aeoliella mucimassa</name>
    <dbReference type="NCBI Taxonomy" id="2527972"/>
    <lineage>
        <taxon>Bacteria</taxon>
        <taxon>Pseudomonadati</taxon>
        <taxon>Planctomycetota</taxon>
        <taxon>Planctomycetia</taxon>
        <taxon>Pirellulales</taxon>
        <taxon>Lacipirellulaceae</taxon>
        <taxon>Aeoliella</taxon>
    </lineage>
</organism>
<dbReference type="SUPFAM" id="SSF82714">
    <property type="entry name" value="Multidrug efflux transporter AcrB TolC docking domain, DN and DC subdomains"/>
    <property type="match status" value="2"/>
</dbReference>
<dbReference type="OrthoDB" id="9806532at2"/>
<dbReference type="Gene3D" id="3.30.70.1430">
    <property type="entry name" value="Multidrug efflux transporter AcrB pore domain"/>
    <property type="match status" value="2"/>
</dbReference>
<feature type="transmembrane region" description="Helical" evidence="2">
    <location>
        <begin position="1022"/>
        <end position="1048"/>
    </location>
</feature>
<dbReference type="Proteomes" id="UP000315750">
    <property type="component" value="Chromosome"/>
</dbReference>
<keyword evidence="4" id="KW-1185">Reference proteome</keyword>
<feature type="compositionally biased region" description="Basic and acidic residues" evidence="1">
    <location>
        <begin position="1073"/>
        <end position="1084"/>
    </location>
</feature>
<feature type="transmembrane region" description="Helical" evidence="2">
    <location>
        <begin position="991"/>
        <end position="1010"/>
    </location>
</feature>
<feature type="transmembrane region" description="Helical" evidence="2">
    <location>
        <begin position="890"/>
        <end position="912"/>
    </location>
</feature>
<feature type="transmembrane region" description="Helical" evidence="2">
    <location>
        <begin position="919"/>
        <end position="939"/>
    </location>
</feature>
<evidence type="ECO:0000256" key="2">
    <source>
        <dbReference type="SAM" id="Phobius"/>
    </source>
</evidence>
<feature type="transmembrane region" description="Helical" evidence="2">
    <location>
        <begin position="945"/>
        <end position="970"/>
    </location>
</feature>
<evidence type="ECO:0000313" key="4">
    <source>
        <dbReference type="Proteomes" id="UP000315750"/>
    </source>
</evidence>
<feature type="compositionally biased region" description="Acidic residues" evidence="1">
    <location>
        <begin position="1060"/>
        <end position="1072"/>
    </location>
</feature>
<protein>
    <submittedName>
        <fullName evidence="3">Multidrug resistance protein MdtB</fullName>
    </submittedName>
</protein>
<keyword evidence="2" id="KW-0472">Membrane</keyword>
<sequence>MKSLVRWAIENSPGLNIVIIAVFVVGFFSFSSLRRESFPEFDLDMILISVPYPGAAPQEVEEGICQKIEEAVRSLEGIKKVTASASEGSGSVVLELETGGRSPDRVLDEVRSEVDRIPSFPLEAEEPEIRLVTARRPAIRIGVLGPDKEGAQAELELRDIAEGIRNDLLLYNEISQVDLTGARDYQIDIEIEEDTLRSHGLTLKQVAEVIGRENRELPAGSIRGSSQEVLLRGNNRRTTGTEIAKLPLVTSSGGAVLTVGDLGNVRDEFVDSASLSRVNGRPALLLSVQRSMSEDLLKAVDQVKEYVADAKLPEGYDLVTWADESVEVRGRLNLLIKNGWQGLVLVFLLLVLFLELRLAFWVAMGIPFTLMVTGTYLLGTDQTLNMLSMFGFLMALGIVVDDAIVVGENIYAHRQMGKNTLQAALDGTVEVMPSVFASVLTTIIAFAPLLFVSGIMGKFMAVMPVAIIAMLTASLIESVTILPMHLAHRDNLLFKILHVVFYVFAWVVPVAHWLNARATSALEWYISRVYEPTLAVVLRNRTIFLAGCVAMLIFTAGLVRSGVTPFVFFPKLDGNTLLASVKFPDGTPEQVTDRWTKHVEDAFWRVAKRYEEQGEPIAELSYRVVGEQVSGGGPGAVTASGGSGSHVGSVEVELLPSEKRTIKGEAIAAAWREEVGDVPGTEDLTISSRGGGPAATAIEFKLLAAPEYKDELENMVERCKEELARFPGTYAVNDDSLPGKWEYRFRIREEAASLGVKTSDLAETVRAAFYGEEVMRVQRGRHEVKIMVRYPREERRQLANFDEIRVRSDDGIERPISELAEVDIARGYSVITRIDQLRCITVSSDVDETAGNTRQITQALRSKVVPELSEEFPHVSVRWEGQQEQTAESIGSLFTGFGVAVLAMFVLLSIEFKSYFQPLIILVIIPFGIVGVVFGHALQGLPVTLFSMFGLVALTGIIINDSIVLVDFINHRVREGLPLNVAVHEAGVRRFRPVLLTTVTTICGLLPILLETSFQAQLLIPMATSIAFGEMVATVLVLYLVPVCYSVYGTLSGMDRTNVDSDDTEDPLLEDSPESRYAPEECVA</sequence>
<feature type="transmembrane region" description="Helical" evidence="2">
    <location>
        <begin position="459"/>
        <end position="476"/>
    </location>
</feature>
<dbReference type="PANTHER" id="PTHR32063:SF33">
    <property type="entry name" value="RND SUPERFAMILY EFFLUX PUMP PERMEASE COMPONENT"/>
    <property type="match status" value="1"/>
</dbReference>
<feature type="transmembrane region" description="Helical" evidence="2">
    <location>
        <begin position="543"/>
        <end position="563"/>
    </location>
</feature>
<dbReference type="Pfam" id="PF00873">
    <property type="entry name" value="ACR_tran"/>
    <property type="match status" value="1"/>
</dbReference>
<proteinExistence type="predicted"/>
<dbReference type="RefSeq" id="WP_145248946.1">
    <property type="nucleotide sequence ID" value="NZ_CP036278.1"/>
</dbReference>
<keyword evidence="2" id="KW-1133">Transmembrane helix</keyword>
<dbReference type="InterPro" id="IPR027463">
    <property type="entry name" value="AcrB_DN_DC_subdom"/>
</dbReference>
<dbReference type="GO" id="GO:0042910">
    <property type="term" value="F:xenobiotic transmembrane transporter activity"/>
    <property type="evidence" value="ECO:0007669"/>
    <property type="project" value="TreeGrafter"/>
</dbReference>
<feature type="transmembrane region" description="Helical" evidence="2">
    <location>
        <begin position="360"/>
        <end position="378"/>
    </location>
</feature>
<dbReference type="Gene3D" id="3.30.2090.10">
    <property type="entry name" value="Multidrug efflux transporter AcrB TolC docking domain, DN and DC subdomains"/>
    <property type="match status" value="2"/>
</dbReference>
<dbReference type="SUPFAM" id="SSF82866">
    <property type="entry name" value="Multidrug efflux transporter AcrB transmembrane domain"/>
    <property type="match status" value="2"/>
</dbReference>
<dbReference type="AlphaFoldDB" id="A0A518ASE8"/>
<feature type="transmembrane region" description="Helical" evidence="2">
    <location>
        <begin position="496"/>
        <end position="514"/>
    </location>
</feature>
<accession>A0A518ASE8</accession>
<dbReference type="EMBL" id="CP036278">
    <property type="protein sequence ID" value="QDU57651.1"/>
    <property type="molecule type" value="Genomic_DNA"/>
</dbReference>
<gene>
    <name evidence="3" type="primary">mdtB_3</name>
    <name evidence="3" type="ORF">Pan181_38700</name>
</gene>
<feature type="transmembrane region" description="Helical" evidence="2">
    <location>
        <begin position="431"/>
        <end position="452"/>
    </location>
</feature>
<dbReference type="KEGG" id="amuc:Pan181_38700"/>
<dbReference type="PRINTS" id="PR00702">
    <property type="entry name" value="ACRIFLAVINRP"/>
</dbReference>
<keyword evidence="2" id="KW-0812">Transmembrane</keyword>